<dbReference type="PANTHER" id="PTHR34309">
    <property type="entry name" value="SLR1406 PROTEIN"/>
    <property type="match status" value="1"/>
</dbReference>
<dbReference type="InterPro" id="IPR052517">
    <property type="entry name" value="GlcG_carb_metab_protein"/>
</dbReference>
<evidence type="ECO:0000313" key="2">
    <source>
        <dbReference type="Proteomes" id="UP001596138"/>
    </source>
</evidence>
<reference evidence="2" key="1">
    <citation type="journal article" date="2019" name="Int. J. Syst. Evol. Microbiol.">
        <title>The Global Catalogue of Microorganisms (GCM) 10K type strain sequencing project: providing services to taxonomists for standard genome sequencing and annotation.</title>
        <authorList>
            <consortium name="The Broad Institute Genomics Platform"/>
            <consortium name="The Broad Institute Genome Sequencing Center for Infectious Disease"/>
            <person name="Wu L."/>
            <person name="Ma J."/>
        </authorList>
    </citation>
    <scope>NUCLEOTIDE SEQUENCE [LARGE SCALE GENOMIC DNA]</scope>
    <source>
        <strain evidence="2">CGMCC 4.7317</strain>
    </source>
</reference>
<protein>
    <submittedName>
        <fullName evidence="1">Heme-binding protein</fullName>
    </submittedName>
</protein>
<proteinExistence type="predicted"/>
<dbReference type="PANTHER" id="PTHR34309:SF10">
    <property type="entry name" value="SLR1406 PROTEIN"/>
    <property type="match status" value="1"/>
</dbReference>
<evidence type="ECO:0000313" key="1">
    <source>
        <dbReference type="EMBL" id="MFC6239021.1"/>
    </source>
</evidence>
<dbReference type="Pfam" id="PF03928">
    <property type="entry name" value="HbpS-like"/>
    <property type="match status" value="1"/>
</dbReference>
<organism evidence="1 2">
    <name type="scientific">Longivirga aurantiaca</name>
    <dbReference type="NCBI Taxonomy" id="1837743"/>
    <lineage>
        <taxon>Bacteria</taxon>
        <taxon>Bacillati</taxon>
        <taxon>Actinomycetota</taxon>
        <taxon>Actinomycetes</taxon>
        <taxon>Sporichthyales</taxon>
        <taxon>Sporichthyaceae</taxon>
        <taxon>Longivirga</taxon>
    </lineage>
</organism>
<gene>
    <name evidence="1" type="ORF">ACFQGU_14140</name>
</gene>
<comment type="caution">
    <text evidence="1">The sequence shown here is derived from an EMBL/GenBank/DDBJ whole genome shotgun (WGS) entry which is preliminary data.</text>
</comment>
<dbReference type="InterPro" id="IPR038084">
    <property type="entry name" value="PduO/GlcC-like_sf"/>
</dbReference>
<accession>A0ABW1T2R0</accession>
<keyword evidence="2" id="KW-1185">Reference proteome</keyword>
<dbReference type="Gene3D" id="3.30.450.150">
    <property type="entry name" value="Haem-degrading domain"/>
    <property type="match status" value="1"/>
</dbReference>
<dbReference type="Proteomes" id="UP001596138">
    <property type="component" value="Unassembled WGS sequence"/>
</dbReference>
<dbReference type="SUPFAM" id="SSF143744">
    <property type="entry name" value="GlcG-like"/>
    <property type="match status" value="1"/>
</dbReference>
<name>A0ABW1T2R0_9ACTN</name>
<sequence>MDLPQAQAALAAVVAHATTIGASVSCSVVDGAGNEVLTARMPGAPSFTPHIARTKARTAVALRMDSADVAGLAQTYPDLIPVIDEQMPFTVTTLAGGVLVRAGKAVLGAVGVSGATPDEDAECARAGASATGLTE</sequence>
<dbReference type="InterPro" id="IPR005624">
    <property type="entry name" value="PduO/GlcC-like"/>
</dbReference>
<dbReference type="RefSeq" id="WP_386767728.1">
    <property type="nucleotide sequence ID" value="NZ_JBHSTI010000008.1"/>
</dbReference>
<dbReference type="EMBL" id="JBHSTI010000008">
    <property type="protein sequence ID" value="MFC6239021.1"/>
    <property type="molecule type" value="Genomic_DNA"/>
</dbReference>